<gene>
    <name evidence="15" type="ORF">B0H66DRAFT_558477</name>
</gene>
<organism evidence="15 16">
    <name type="scientific">Apodospora peruviana</name>
    <dbReference type="NCBI Taxonomy" id="516989"/>
    <lineage>
        <taxon>Eukaryota</taxon>
        <taxon>Fungi</taxon>
        <taxon>Dikarya</taxon>
        <taxon>Ascomycota</taxon>
        <taxon>Pezizomycotina</taxon>
        <taxon>Sordariomycetes</taxon>
        <taxon>Sordariomycetidae</taxon>
        <taxon>Sordariales</taxon>
        <taxon>Lasiosphaeriaceae</taxon>
        <taxon>Apodospora</taxon>
    </lineage>
</organism>
<keyword evidence="16" id="KW-1185">Reference proteome</keyword>
<evidence type="ECO:0000256" key="6">
    <source>
        <dbReference type="ARBA" id="ARBA00009999"/>
    </source>
</evidence>
<evidence type="ECO:0000256" key="11">
    <source>
        <dbReference type="ARBA" id="ARBA00022842"/>
    </source>
</evidence>
<comment type="caution">
    <text evidence="15">The sequence shown here is derived from an EMBL/GenBank/DDBJ whole genome shotgun (WGS) entry which is preliminary data.</text>
</comment>
<dbReference type="GO" id="GO:0005737">
    <property type="term" value="C:cytoplasm"/>
    <property type="evidence" value="ECO:0007669"/>
    <property type="project" value="TreeGrafter"/>
</dbReference>
<evidence type="ECO:0000256" key="7">
    <source>
        <dbReference type="ARBA" id="ARBA00011738"/>
    </source>
</evidence>
<comment type="cofactor">
    <cofactor evidence="2">
        <name>Mn(2+)</name>
        <dbReference type="ChEBI" id="CHEBI:29035"/>
    </cofactor>
</comment>
<accession>A0AAE0I5P6</accession>
<sequence>MSPSICDSISSIAKDAADNTGDLQDVGVVPNPKVAGEWTVEKVLDTIPGEKPAESTTSPLSYFHLLERLKTTKREGWRRFGIKRGESIADHMYRMSLMTMFAPPSLAARVDMHRCMKMALIHDMAESLVGDITPVDGVAKPEKSRREASTMDYITKQLLGQVDGGTVAADIRAVWQEYEDSETLESHFVHDIDKMELLLQMVEYEKRGDGRLDLGEFAYVKTRIVLDEVKVWAEELIKEREAFWDGHAHVHGEAGVEGGVAPEKKSMQDEYYSNGPDSAASKE</sequence>
<protein>
    <recommendedName>
        <fullName evidence="8">5'-deoxynucleotidase</fullName>
        <ecNumber evidence="8">3.1.3.89</ecNumber>
    </recommendedName>
</protein>
<comment type="function">
    <text evidence="5">Catalyzes the dephosphorylation of the nucleoside 5'-monophosphates deoxyadenosine monophosphate (dAMP), deoxycytidine monophosphate (dCMP), deoxyguanosine monophosphate (dGMP) and deoxythymidine monophosphate (dTMP).</text>
</comment>
<dbReference type="InterPro" id="IPR006674">
    <property type="entry name" value="HD_domain"/>
</dbReference>
<dbReference type="InterPro" id="IPR039356">
    <property type="entry name" value="YfbR/HDDC2"/>
</dbReference>
<keyword evidence="9" id="KW-0479">Metal-binding</keyword>
<reference evidence="15" key="1">
    <citation type="journal article" date="2023" name="Mol. Phylogenet. Evol.">
        <title>Genome-scale phylogeny and comparative genomics of the fungal order Sordariales.</title>
        <authorList>
            <person name="Hensen N."/>
            <person name="Bonometti L."/>
            <person name="Westerberg I."/>
            <person name="Brannstrom I.O."/>
            <person name="Guillou S."/>
            <person name="Cros-Aarteil S."/>
            <person name="Calhoun S."/>
            <person name="Haridas S."/>
            <person name="Kuo A."/>
            <person name="Mondo S."/>
            <person name="Pangilinan J."/>
            <person name="Riley R."/>
            <person name="LaButti K."/>
            <person name="Andreopoulos B."/>
            <person name="Lipzen A."/>
            <person name="Chen C."/>
            <person name="Yan M."/>
            <person name="Daum C."/>
            <person name="Ng V."/>
            <person name="Clum A."/>
            <person name="Steindorff A."/>
            <person name="Ohm R.A."/>
            <person name="Martin F."/>
            <person name="Silar P."/>
            <person name="Natvig D.O."/>
            <person name="Lalanne C."/>
            <person name="Gautier V."/>
            <person name="Ament-Velasquez S.L."/>
            <person name="Kruys A."/>
            <person name="Hutchinson M.I."/>
            <person name="Powell A.J."/>
            <person name="Barry K."/>
            <person name="Miller A.N."/>
            <person name="Grigoriev I.V."/>
            <person name="Debuchy R."/>
            <person name="Gladieux P."/>
            <person name="Hiltunen Thoren M."/>
            <person name="Johannesson H."/>
        </authorList>
    </citation>
    <scope>NUCLEOTIDE SEQUENCE</scope>
    <source>
        <strain evidence="15">CBS 118394</strain>
    </source>
</reference>
<evidence type="ECO:0000256" key="10">
    <source>
        <dbReference type="ARBA" id="ARBA00022801"/>
    </source>
</evidence>
<name>A0AAE0I5P6_9PEZI</name>
<dbReference type="AlphaFoldDB" id="A0AAE0I5P6"/>
<dbReference type="GO" id="GO:0046872">
    <property type="term" value="F:metal ion binding"/>
    <property type="evidence" value="ECO:0007669"/>
    <property type="project" value="UniProtKB-KW"/>
</dbReference>
<dbReference type="EMBL" id="JAUEDM010000004">
    <property type="protein sequence ID" value="KAK3318956.1"/>
    <property type="molecule type" value="Genomic_DNA"/>
</dbReference>
<dbReference type="Proteomes" id="UP001283341">
    <property type="component" value="Unassembled WGS sequence"/>
</dbReference>
<evidence type="ECO:0000313" key="16">
    <source>
        <dbReference type="Proteomes" id="UP001283341"/>
    </source>
</evidence>
<comment type="cofactor">
    <cofactor evidence="4">
        <name>Mg(2+)</name>
        <dbReference type="ChEBI" id="CHEBI:18420"/>
    </cofactor>
</comment>
<comment type="subunit">
    <text evidence="7">Homodimer.</text>
</comment>
<dbReference type="PANTHER" id="PTHR11845:SF13">
    <property type="entry name" value="5'-DEOXYNUCLEOTIDASE HDDC2"/>
    <property type="match status" value="1"/>
</dbReference>
<dbReference type="GO" id="GO:0009159">
    <property type="term" value="P:deoxyribonucleoside monophosphate catabolic process"/>
    <property type="evidence" value="ECO:0007669"/>
    <property type="project" value="UniProtKB-ARBA"/>
</dbReference>
<evidence type="ECO:0000256" key="1">
    <source>
        <dbReference type="ARBA" id="ARBA00001638"/>
    </source>
</evidence>
<proteinExistence type="inferred from homology"/>
<dbReference type="FunFam" id="1.10.3210.10:FF:000011">
    <property type="entry name" value="HD domain-containing protein 2"/>
    <property type="match status" value="1"/>
</dbReference>
<feature type="region of interest" description="Disordered" evidence="13">
    <location>
        <begin position="254"/>
        <end position="283"/>
    </location>
</feature>
<evidence type="ECO:0000256" key="4">
    <source>
        <dbReference type="ARBA" id="ARBA00001946"/>
    </source>
</evidence>
<evidence type="ECO:0000256" key="8">
    <source>
        <dbReference type="ARBA" id="ARBA00012964"/>
    </source>
</evidence>
<reference evidence="15" key="2">
    <citation type="submission" date="2023-06" db="EMBL/GenBank/DDBJ databases">
        <authorList>
            <consortium name="Lawrence Berkeley National Laboratory"/>
            <person name="Haridas S."/>
            <person name="Hensen N."/>
            <person name="Bonometti L."/>
            <person name="Westerberg I."/>
            <person name="Brannstrom I.O."/>
            <person name="Guillou S."/>
            <person name="Cros-Aarteil S."/>
            <person name="Calhoun S."/>
            <person name="Kuo A."/>
            <person name="Mondo S."/>
            <person name="Pangilinan J."/>
            <person name="Riley R."/>
            <person name="Labutti K."/>
            <person name="Andreopoulos B."/>
            <person name="Lipzen A."/>
            <person name="Chen C."/>
            <person name="Yanf M."/>
            <person name="Daum C."/>
            <person name="Ng V."/>
            <person name="Clum A."/>
            <person name="Steindorff A."/>
            <person name="Ohm R."/>
            <person name="Martin F."/>
            <person name="Silar P."/>
            <person name="Natvig D."/>
            <person name="Lalanne C."/>
            <person name="Gautier V."/>
            <person name="Ament-Velasquez S.L."/>
            <person name="Kruys A."/>
            <person name="Hutchinson M.I."/>
            <person name="Powell A.J."/>
            <person name="Barry K."/>
            <person name="Miller A.N."/>
            <person name="Grigoriev I.V."/>
            <person name="Debuchy R."/>
            <person name="Gladieux P."/>
            <person name="Thoren M.H."/>
            <person name="Johannesson H."/>
        </authorList>
    </citation>
    <scope>NUCLEOTIDE SEQUENCE</scope>
    <source>
        <strain evidence="15">CBS 118394</strain>
    </source>
</reference>
<keyword evidence="12" id="KW-0170">Cobalt</keyword>
<evidence type="ECO:0000256" key="5">
    <source>
        <dbReference type="ARBA" id="ARBA00004074"/>
    </source>
</evidence>
<dbReference type="Pfam" id="PF13023">
    <property type="entry name" value="HD_3"/>
    <property type="match status" value="1"/>
</dbReference>
<dbReference type="SUPFAM" id="SSF109604">
    <property type="entry name" value="HD-domain/PDEase-like"/>
    <property type="match status" value="1"/>
</dbReference>
<evidence type="ECO:0000256" key="2">
    <source>
        <dbReference type="ARBA" id="ARBA00001936"/>
    </source>
</evidence>
<evidence type="ECO:0000256" key="13">
    <source>
        <dbReference type="SAM" id="MobiDB-lite"/>
    </source>
</evidence>
<keyword evidence="10" id="KW-0378">Hydrolase</keyword>
<comment type="catalytic activity">
    <reaction evidence="1">
        <text>a 2'-deoxyribonucleoside 5'-phosphate + H2O = a 2'-deoxyribonucleoside + phosphate</text>
        <dbReference type="Rhea" id="RHEA:36167"/>
        <dbReference type="ChEBI" id="CHEBI:15377"/>
        <dbReference type="ChEBI" id="CHEBI:18274"/>
        <dbReference type="ChEBI" id="CHEBI:43474"/>
        <dbReference type="ChEBI" id="CHEBI:65317"/>
        <dbReference type="EC" id="3.1.3.89"/>
    </reaction>
</comment>
<keyword evidence="11" id="KW-0460">Magnesium</keyword>
<dbReference type="Gene3D" id="1.10.3210.10">
    <property type="entry name" value="Hypothetical protein af1432"/>
    <property type="match status" value="1"/>
</dbReference>
<evidence type="ECO:0000313" key="15">
    <source>
        <dbReference type="EMBL" id="KAK3318956.1"/>
    </source>
</evidence>
<evidence type="ECO:0000256" key="3">
    <source>
        <dbReference type="ARBA" id="ARBA00001941"/>
    </source>
</evidence>
<comment type="similarity">
    <text evidence="6">Belongs to the HDDC2 family.</text>
</comment>
<evidence type="ECO:0000256" key="12">
    <source>
        <dbReference type="ARBA" id="ARBA00023285"/>
    </source>
</evidence>
<evidence type="ECO:0000256" key="9">
    <source>
        <dbReference type="ARBA" id="ARBA00022723"/>
    </source>
</evidence>
<evidence type="ECO:0000259" key="14">
    <source>
        <dbReference type="Pfam" id="PF13023"/>
    </source>
</evidence>
<comment type="cofactor">
    <cofactor evidence="3">
        <name>Co(2+)</name>
        <dbReference type="ChEBI" id="CHEBI:48828"/>
    </cofactor>
</comment>
<dbReference type="PANTHER" id="PTHR11845">
    <property type="entry name" value="5'-DEOXYNUCLEOTIDASE HDDC2"/>
    <property type="match status" value="1"/>
</dbReference>
<dbReference type="EC" id="3.1.3.89" evidence="8"/>
<feature type="domain" description="HD" evidence="14">
    <location>
        <begin position="67"/>
        <end position="226"/>
    </location>
</feature>
<dbReference type="GO" id="GO:0002953">
    <property type="term" value="F:5'-deoxynucleotidase activity"/>
    <property type="evidence" value="ECO:0007669"/>
    <property type="project" value="UniProtKB-EC"/>
</dbReference>